<organism evidence="4 5">
    <name type="scientific">Caulobacter hibisci</name>
    <dbReference type="NCBI Taxonomy" id="2035993"/>
    <lineage>
        <taxon>Bacteria</taxon>
        <taxon>Pseudomonadati</taxon>
        <taxon>Pseudomonadota</taxon>
        <taxon>Alphaproteobacteria</taxon>
        <taxon>Caulobacterales</taxon>
        <taxon>Caulobacteraceae</taxon>
        <taxon>Caulobacter</taxon>
    </lineage>
</organism>
<dbReference type="CDD" id="cd04733">
    <property type="entry name" value="OYE_like_2_FMN"/>
    <property type="match status" value="1"/>
</dbReference>
<evidence type="ECO:0000256" key="2">
    <source>
        <dbReference type="ARBA" id="ARBA00023002"/>
    </source>
</evidence>
<dbReference type="PANTHER" id="PTHR43656">
    <property type="entry name" value="BINDING OXIDOREDUCTASE, PUTATIVE (AFU_ORTHOLOGUE AFUA_2G08260)-RELATED"/>
    <property type="match status" value="1"/>
</dbReference>
<dbReference type="RefSeq" id="WP_198576029.1">
    <property type="nucleotide sequence ID" value="NZ_JADWOX010000006.1"/>
</dbReference>
<evidence type="ECO:0000313" key="5">
    <source>
        <dbReference type="Proteomes" id="UP000639859"/>
    </source>
</evidence>
<dbReference type="InterPro" id="IPR051799">
    <property type="entry name" value="NADH_flavin_oxidoreductase"/>
</dbReference>
<accession>A0ABS0SZL9</accession>
<dbReference type="Pfam" id="PF00724">
    <property type="entry name" value="Oxidored_FMN"/>
    <property type="match status" value="1"/>
</dbReference>
<keyword evidence="1" id="KW-0285">Flavoprotein</keyword>
<keyword evidence="5" id="KW-1185">Reference proteome</keyword>
<evidence type="ECO:0000256" key="1">
    <source>
        <dbReference type="ARBA" id="ARBA00022630"/>
    </source>
</evidence>
<evidence type="ECO:0000313" key="4">
    <source>
        <dbReference type="EMBL" id="MBI1684103.1"/>
    </source>
</evidence>
<dbReference type="SUPFAM" id="SSF51395">
    <property type="entry name" value="FMN-linked oxidoreductases"/>
    <property type="match status" value="1"/>
</dbReference>
<reference evidence="4 5" key="1">
    <citation type="submission" date="2020-11" db="EMBL/GenBank/DDBJ databases">
        <title>genome sequence of strain KACC 18849.</title>
        <authorList>
            <person name="Gao J."/>
            <person name="Zhang X."/>
        </authorList>
    </citation>
    <scope>NUCLEOTIDE SEQUENCE [LARGE SCALE GENOMIC DNA]</scope>
    <source>
        <strain evidence="4 5">KACC 18849</strain>
    </source>
</reference>
<proteinExistence type="predicted"/>
<protein>
    <submittedName>
        <fullName evidence="4">NADH:flavin oxidoreductase/NADH oxidase family protein</fullName>
    </submittedName>
</protein>
<dbReference type="Proteomes" id="UP000639859">
    <property type="component" value="Unassembled WGS sequence"/>
</dbReference>
<keyword evidence="2" id="KW-0560">Oxidoreductase</keyword>
<sequence length="411" mass="44411">MTQLFDTLPLPCGQTLPNRIAKAAMEENLAQPDRTPGPALWSLYRRWAEGGAGLLLTGNVMVDGRALTGPGGTVLEADTDLAGFLAWAKTAKAGGAKVWMQINHPGRQVFEDMGGVSWSASDVPLDLGEHSKLFAKPVAMSQAQIDEVIARFADTARQAERAGFDGVQVHAAHGYLLSQFLSPLSNRRTDRWGGPLENRARLLMEIVRSVRAAVRPGFAVSVKLNSSDFQKGGFSANEARTVVEWLNAEAVDLVELSGGSYESPAMRGSPSEGTLRREAYFMEFAAEMVAVAKMPLMTTGGVRRRSIAQNVLDSGVAVVGVATALAIEPSLPALWRTGDHDVAPPPRLKTKNSGLASMAGQAFVVRQLVRMSRGRSPKPTASPLVSLIQNQIRRRKLTRTYRTWLGRRTAA</sequence>
<dbReference type="Gene3D" id="3.20.20.70">
    <property type="entry name" value="Aldolase class I"/>
    <property type="match status" value="1"/>
</dbReference>
<comment type="caution">
    <text evidence="4">The sequence shown here is derived from an EMBL/GenBank/DDBJ whole genome shotgun (WGS) entry which is preliminary data.</text>
</comment>
<name>A0ABS0SZL9_9CAUL</name>
<feature type="domain" description="NADH:flavin oxidoreductase/NADH oxidase N-terminal" evidence="3">
    <location>
        <begin position="14"/>
        <end position="332"/>
    </location>
</feature>
<dbReference type="PANTHER" id="PTHR43656:SF2">
    <property type="entry name" value="BINDING OXIDOREDUCTASE, PUTATIVE (AFU_ORTHOLOGUE AFUA_2G08260)-RELATED"/>
    <property type="match status" value="1"/>
</dbReference>
<dbReference type="InterPro" id="IPR001155">
    <property type="entry name" value="OxRdtase_FMN_N"/>
</dbReference>
<dbReference type="InterPro" id="IPR013785">
    <property type="entry name" value="Aldolase_TIM"/>
</dbReference>
<evidence type="ECO:0000259" key="3">
    <source>
        <dbReference type="Pfam" id="PF00724"/>
    </source>
</evidence>
<gene>
    <name evidence="4" type="ORF">I4Q42_10525</name>
</gene>
<dbReference type="EMBL" id="JADWOX010000006">
    <property type="protein sequence ID" value="MBI1684103.1"/>
    <property type="molecule type" value="Genomic_DNA"/>
</dbReference>